<accession>A0A2N5ZC16</accession>
<gene>
    <name evidence="1" type="ORF">C0601_11305</name>
</gene>
<evidence type="ECO:0000313" key="2">
    <source>
        <dbReference type="Proteomes" id="UP000234857"/>
    </source>
</evidence>
<name>A0A2N5ZC16_MUIH1</name>
<dbReference type="PROSITE" id="PS51257">
    <property type="entry name" value="PROKAR_LIPOPROTEIN"/>
    <property type="match status" value="1"/>
</dbReference>
<evidence type="ECO:0000313" key="1">
    <source>
        <dbReference type="EMBL" id="PLX16200.1"/>
    </source>
</evidence>
<dbReference type="InterPro" id="IPR011990">
    <property type="entry name" value="TPR-like_helical_dom_sf"/>
</dbReference>
<dbReference type="AlphaFoldDB" id="A0A2N5ZC16"/>
<proteinExistence type="predicted"/>
<reference evidence="1 2" key="1">
    <citation type="submission" date="2017-11" db="EMBL/GenBank/DDBJ databases">
        <title>Genome-resolved metagenomics identifies genetic mobility, metabolic interactions, and unexpected diversity in perchlorate-reducing communities.</title>
        <authorList>
            <person name="Barnum T.P."/>
            <person name="Figueroa I.A."/>
            <person name="Carlstrom C.I."/>
            <person name="Lucas L.N."/>
            <person name="Engelbrektson A.L."/>
            <person name="Coates J.D."/>
        </authorList>
    </citation>
    <scope>NUCLEOTIDE SEQUENCE [LARGE SCALE GENOMIC DNA]</scope>
    <source>
        <strain evidence="1">BM706</strain>
    </source>
</reference>
<organism evidence="1 2">
    <name type="scientific">Muiribacterium halophilum</name>
    <dbReference type="NCBI Taxonomy" id="2053465"/>
    <lineage>
        <taxon>Bacteria</taxon>
        <taxon>Candidatus Muiribacteriota</taxon>
        <taxon>Candidatus Muiribacteriia</taxon>
        <taxon>Candidatus Muiribacteriales</taxon>
        <taxon>Candidatus Muiribacteriaceae</taxon>
        <taxon>Candidatus Muiribacterium</taxon>
    </lineage>
</organism>
<sequence length="167" mass="18906">MKKTYRVLFLGVFIIMFILTGCGSDSPAPVVNTSIVNYNDAWNKLEKGDISDSAVLFNQILQNESDEQLINEAKVGLSLINLSSEPKDITKAQTYLEEVFSYSYDTVYQPYYNENVDNGDARAMLAMTYMLQGDTEKFNTNLNLARQFSDSSYDTKNMIDSLLELLN</sequence>
<dbReference type="EMBL" id="PKTG01000122">
    <property type="protein sequence ID" value="PLX16200.1"/>
    <property type="molecule type" value="Genomic_DNA"/>
</dbReference>
<evidence type="ECO:0008006" key="3">
    <source>
        <dbReference type="Google" id="ProtNLM"/>
    </source>
</evidence>
<comment type="caution">
    <text evidence="1">The sequence shown here is derived from an EMBL/GenBank/DDBJ whole genome shotgun (WGS) entry which is preliminary data.</text>
</comment>
<protein>
    <recommendedName>
        <fullName evidence="3">Outer membrane lipoprotein BamD-like domain-containing protein</fullName>
    </recommendedName>
</protein>
<dbReference type="Proteomes" id="UP000234857">
    <property type="component" value="Unassembled WGS sequence"/>
</dbReference>
<dbReference type="Gene3D" id="1.25.40.10">
    <property type="entry name" value="Tetratricopeptide repeat domain"/>
    <property type="match status" value="1"/>
</dbReference>